<feature type="domain" description="Spore germination protein N-terminal" evidence="9">
    <location>
        <begin position="29"/>
        <end position="198"/>
    </location>
</feature>
<keyword evidence="5" id="KW-0472">Membrane</keyword>
<dbReference type="InterPro" id="IPR057336">
    <property type="entry name" value="GerAC_N"/>
</dbReference>
<comment type="similarity">
    <text evidence="2">Belongs to the GerABKC lipoprotein family.</text>
</comment>
<dbReference type="InterPro" id="IPR008844">
    <property type="entry name" value="Spore_GerAC-like"/>
</dbReference>
<protein>
    <submittedName>
        <fullName evidence="10">Ger(X)C family spore germination protein</fullName>
    </submittedName>
</protein>
<keyword evidence="6" id="KW-0564">Palmitate</keyword>
<keyword evidence="3" id="KW-0309">Germination</keyword>
<name>A0A7G9W755_ALKCA</name>
<evidence type="ECO:0000259" key="9">
    <source>
        <dbReference type="Pfam" id="PF25198"/>
    </source>
</evidence>
<dbReference type="RefSeq" id="WP_213168274.1">
    <property type="nucleotide sequence ID" value="NZ_CP058559.1"/>
</dbReference>
<keyword evidence="11" id="KW-1185">Reference proteome</keyword>
<dbReference type="KEGG" id="acae:HYG86_06860"/>
<evidence type="ECO:0000259" key="8">
    <source>
        <dbReference type="Pfam" id="PF05504"/>
    </source>
</evidence>
<dbReference type="AlphaFoldDB" id="A0A7G9W755"/>
<dbReference type="PANTHER" id="PTHR35789">
    <property type="entry name" value="SPORE GERMINATION PROTEIN B3"/>
    <property type="match status" value="1"/>
</dbReference>
<dbReference type="InterPro" id="IPR046953">
    <property type="entry name" value="Spore_GerAC-like_C"/>
</dbReference>
<comment type="subcellular location">
    <subcellularLocation>
        <location evidence="1">Membrane</location>
        <topology evidence="1">Lipid-anchor</topology>
    </subcellularLocation>
</comment>
<keyword evidence="4" id="KW-0732">Signal</keyword>
<dbReference type="GO" id="GO:0016020">
    <property type="term" value="C:membrane"/>
    <property type="evidence" value="ECO:0007669"/>
    <property type="project" value="UniProtKB-SubCell"/>
</dbReference>
<dbReference type="EMBL" id="CP058559">
    <property type="protein sequence ID" value="QNO14517.1"/>
    <property type="molecule type" value="Genomic_DNA"/>
</dbReference>
<proteinExistence type="inferred from homology"/>
<dbReference type="Pfam" id="PF05504">
    <property type="entry name" value="Spore_GerAC"/>
    <property type="match status" value="1"/>
</dbReference>
<keyword evidence="7" id="KW-0449">Lipoprotein</keyword>
<accession>A0A7G9W755</accession>
<evidence type="ECO:0000256" key="6">
    <source>
        <dbReference type="ARBA" id="ARBA00023139"/>
    </source>
</evidence>
<organism evidence="10 11">
    <name type="scientific">Alkalicella caledoniensis</name>
    <dbReference type="NCBI Taxonomy" id="2731377"/>
    <lineage>
        <taxon>Bacteria</taxon>
        <taxon>Bacillati</taxon>
        <taxon>Bacillota</taxon>
        <taxon>Clostridia</taxon>
        <taxon>Eubacteriales</taxon>
        <taxon>Proteinivoracaceae</taxon>
        <taxon>Alkalicella</taxon>
    </lineage>
</organism>
<evidence type="ECO:0000256" key="4">
    <source>
        <dbReference type="ARBA" id="ARBA00022729"/>
    </source>
</evidence>
<evidence type="ECO:0000256" key="5">
    <source>
        <dbReference type="ARBA" id="ARBA00023136"/>
    </source>
</evidence>
<dbReference type="InterPro" id="IPR038501">
    <property type="entry name" value="Spore_GerAC_C_sf"/>
</dbReference>
<dbReference type="Proteomes" id="UP000516160">
    <property type="component" value="Chromosome"/>
</dbReference>
<evidence type="ECO:0000313" key="10">
    <source>
        <dbReference type="EMBL" id="QNO14517.1"/>
    </source>
</evidence>
<evidence type="ECO:0000256" key="2">
    <source>
        <dbReference type="ARBA" id="ARBA00007886"/>
    </source>
</evidence>
<evidence type="ECO:0000256" key="1">
    <source>
        <dbReference type="ARBA" id="ARBA00004635"/>
    </source>
</evidence>
<gene>
    <name evidence="10" type="ORF">HYG86_06860</name>
</gene>
<evidence type="ECO:0000256" key="7">
    <source>
        <dbReference type="ARBA" id="ARBA00023288"/>
    </source>
</evidence>
<dbReference type="Pfam" id="PF25198">
    <property type="entry name" value="Spore_GerAC_N"/>
    <property type="match status" value="1"/>
</dbReference>
<dbReference type="GO" id="GO:0009847">
    <property type="term" value="P:spore germination"/>
    <property type="evidence" value="ECO:0007669"/>
    <property type="project" value="InterPro"/>
</dbReference>
<sequence length="406" mass="45452">MKKTKIKKQVSLFLIGLCLITFVSGCWGKIEVEDLGIIVAMGIDANDTGDGFEMTLHIIKPQETEASDGQQEGKMWVASAEGQTLIDAAKNFRGRAPAQLTWMHNNLVFIGEETARDNIADIMDFLTRNRQIRYKSWVLITQGKAKEVMQATPEFQPAFSEEILGLIENSDEWSKQVNSNIRDMMISMVNPYKDFVTARVLLLDPDIMGAQNEEQDEMSQATVQKSAILDGAAVVKGTELAGWLTKTETRSFLFLEGEASEAVIIVPYKDGSISVEIGGVDTEMLSSINDEQLVVNVDISGEGSIVETNTDFDFIDPKQITELEAILSKRVVGEIRNLIEKIQGEYKADILGISGLYERDHPKWWNNNKDKWIEDLYPEVVFDIRVNINLFSSGMITTPVIEKGQR</sequence>
<evidence type="ECO:0000256" key="3">
    <source>
        <dbReference type="ARBA" id="ARBA00022544"/>
    </source>
</evidence>
<dbReference type="NCBIfam" id="TIGR02887">
    <property type="entry name" value="spore_ger_x_C"/>
    <property type="match status" value="1"/>
</dbReference>
<feature type="domain" description="Spore germination GerAC-like C-terminal" evidence="8">
    <location>
        <begin position="230"/>
        <end position="394"/>
    </location>
</feature>
<dbReference type="PROSITE" id="PS51257">
    <property type="entry name" value="PROKAR_LIPOPROTEIN"/>
    <property type="match status" value="1"/>
</dbReference>
<reference evidence="10 11" key="1">
    <citation type="submission" date="2020-07" db="EMBL/GenBank/DDBJ databases">
        <title>Alkalicella. sp. LB2 genome.</title>
        <authorList>
            <person name="Postec A."/>
            <person name="Quemeneur M."/>
        </authorList>
    </citation>
    <scope>NUCLEOTIDE SEQUENCE [LARGE SCALE GENOMIC DNA]</scope>
    <source>
        <strain evidence="10 11">LB2</strain>
    </source>
</reference>
<evidence type="ECO:0000313" key="11">
    <source>
        <dbReference type="Proteomes" id="UP000516160"/>
    </source>
</evidence>
<dbReference type="Gene3D" id="3.30.300.210">
    <property type="entry name" value="Nutrient germinant receptor protein C, domain 3"/>
    <property type="match status" value="1"/>
</dbReference>
<dbReference type="PANTHER" id="PTHR35789:SF1">
    <property type="entry name" value="SPORE GERMINATION PROTEIN B3"/>
    <property type="match status" value="1"/>
</dbReference>
<dbReference type="Gene3D" id="6.20.190.10">
    <property type="entry name" value="Nutrient germinant receptor protein C, domain 1"/>
    <property type="match status" value="1"/>
</dbReference>